<dbReference type="EMBL" id="JABSTV010001247">
    <property type="protein sequence ID" value="KAH7972768.1"/>
    <property type="molecule type" value="Genomic_DNA"/>
</dbReference>
<protein>
    <recommendedName>
        <fullName evidence="5">RING-type domain-containing protein</fullName>
    </recommendedName>
</protein>
<dbReference type="GO" id="GO:0008270">
    <property type="term" value="F:zinc ion binding"/>
    <property type="evidence" value="ECO:0007669"/>
    <property type="project" value="UniProtKB-KW"/>
</dbReference>
<dbReference type="InterPro" id="IPR001841">
    <property type="entry name" value="Znf_RING"/>
</dbReference>
<dbReference type="PANTHER" id="PTHR10131">
    <property type="entry name" value="TNF RECEPTOR ASSOCIATED FACTOR"/>
    <property type="match status" value="1"/>
</dbReference>
<sequence length="526" mass="57562">MGEIKHGEPERQLSGFGGTLEWRPLVFVESVPYVYSCTLCGVIAAFPKRITRCCHVFCPLCFERFVDGQRLCPLDQIPFADGMIETLDSGHGGVNQLQARCPNATHGCTFVAHLAQLEDHFLHHCKQKNVQCPRCGLDIIQRTALSHFFQDCSGVRKVVSANEDGRAYWDVSCSSVLNRKSLSADSVVSSSATKDYKDEARKSSSADTARDKTFATAGIRKPSQQKREASDRSSSSSNSALPSAQSSIIKTSHGTAASTKQDRHDETRNANPSKIAKGDRKTHSSLSEKKLLEKVESMITRAAENASDAASSAETSVSPETTSSGVMSTSITQVHHNKTLSTEFVSSPSAKNMKHLRKVKVRDTMDKQDADEKAVAAVSPTGFVFCYITGLVGSDTGLACGEELFLRSDSSKFAGCVLRVHARLRRDANGNVVICFKLCICGGTWRRVAELALSKTINLVLVHPWDQAKNEQLPLCLKPDAMPARKQKNPLGRWDFWKPTTELKLRELATRGFVSSGALCVAIEME</sequence>
<keyword evidence="1 3" id="KW-0479">Metal-binding</keyword>
<dbReference type="Gene3D" id="3.30.40.10">
    <property type="entry name" value="Zinc/RING finger domain, C3HC4 (zinc finger)"/>
    <property type="match status" value="1"/>
</dbReference>
<dbReference type="GO" id="GO:0009898">
    <property type="term" value="C:cytoplasmic side of plasma membrane"/>
    <property type="evidence" value="ECO:0007669"/>
    <property type="project" value="TreeGrafter"/>
</dbReference>
<feature type="region of interest" description="Disordered" evidence="4">
    <location>
        <begin position="303"/>
        <end position="328"/>
    </location>
</feature>
<dbReference type="PROSITE" id="PS50089">
    <property type="entry name" value="ZF_RING_2"/>
    <property type="match status" value="1"/>
</dbReference>
<dbReference type="SUPFAM" id="SSF49599">
    <property type="entry name" value="TRAF domain-like"/>
    <property type="match status" value="1"/>
</dbReference>
<evidence type="ECO:0000313" key="7">
    <source>
        <dbReference type="Proteomes" id="UP000821837"/>
    </source>
</evidence>
<keyword evidence="1 3" id="KW-0863">Zinc-finger</keyword>
<feature type="compositionally biased region" description="Low complexity" evidence="4">
    <location>
        <begin position="303"/>
        <end position="318"/>
    </location>
</feature>
<feature type="compositionally biased region" description="Polar residues" evidence="4">
    <location>
        <begin position="319"/>
        <end position="328"/>
    </location>
</feature>
<name>A0A9D4T5U1_RHISA</name>
<accession>A0A9D4T5U1</accession>
<dbReference type="SUPFAM" id="SSF57850">
    <property type="entry name" value="RING/U-box"/>
    <property type="match status" value="1"/>
</dbReference>
<dbReference type="GO" id="GO:0043122">
    <property type="term" value="P:regulation of canonical NF-kappaB signal transduction"/>
    <property type="evidence" value="ECO:0007669"/>
    <property type="project" value="TreeGrafter"/>
</dbReference>
<reference evidence="6" key="2">
    <citation type="submission" date="2021-09" db="EMBL/GenBank/DDBJ databases">
        <authorList>
            <person name="Jia N."/>
            <person name="Wang J."/>
            <person name="Shi W."/>
            <person name="Du L."/>
            <person name="Sun Y."/>
            <person name="Zhan W."/>
            <person name="Jiang J."/>
            <person name="Wang Q."/>
            <person name="Zhang B."/>
            <person name="Ji P."/>
            <person name="Sakyi L.B."/>
            <person name="Cui X."/>
            <person name="Yuan T."/>
            <person name="Jiang B."/>
            <person name="Yang W."/>
            <person name="Lam T.T.-Y."/>
            <person name="Chang Q."/>
            <person name="Ding S."/>
            <person name="Wang X."/>
            <person name="Zhu J."/>
            <person name="Ruan X."/>
            <person name="Zhao L."/>
            <person name="Wei J."/>
            <person name="Que T."/>
            <person name="Du C."/>
            <person name="Cheng J."/>
            <person name="Dai P."/>
            <person name="Han X."/>
            <person name="Huang E."/>
            <person name="Gao Y."/>
            <person name="Liu J."/>
            <person name="Shao H."/>
            <person name="Ye R."/>
            <person name="Li L."/>
            <person name="Wei W."/>
            <person name="Wang X."/>
            <person name="Wang C."/>
            <person name="Huo Q."/>
            <person name="Li W."/>
            <person name="Guo W."/>
            <person name="Chen H."/>
            <person name="Chen S."/>
            <person name="Zhou L."/>
            <person name="Zhou L."/>
            <person name="Ni X."/>
            <person name="Tian J."/>
            <person name="Zhou Y."/>
            <person name="Sheng Y."/>
            <person name="Liu T."/>
            <person name="Pan Y."/>
            <person name="Xia L."/>
            <person name="Li J."/>
            <person name="Zhao F."/>
            <person name="Cao W."/>
        </authorList>
    </citation>
    <scope>NUCLEOTIDE SEQUENCE</scope>
    <source>
        <strain evidence="6">Rsan-2018</strain>
        <tissue evidence="6">Larvae</tissue>
    </source>
</reference>
<dbReference type="GO" id="GO:0005164">
    <property type="term" value="F:tumor necrosis factor receptor binding"/>
    <property type="evidence" value="ECO:0007669"/>
    <property type="project" value="TreeGrafter"/>
</dbReference>
<feature type="region of interest" description="Disordered" evidence="4">
    <location>
        <begin position="188"/>
        <end position="289"/>
    </location>
</feature>
<reference evidence="6" key="1">
    <citation type="journal article" date="2020" name="Cell">
        <title>Large-Scale Comparative Analyses of Tick Genomes Elucidate Their Genetic Diversity and Vector Capacities.</title>
        <authorList>
            <consortium name="Tick Genome and Microbiome Consortium (TIGMIC)"/>
            <person name="Jia N."/>
            <person name="Wang J."/>
            <person name="Shi W."/>
            <person name="Du L."/>
            <person name="Sun Y."/>
            <person name="Zhan W."/>
            <person name="Jiang J.F."/>
            <person name="Wang Q."/>
            <person name="Zhang B."/>
            <person name="Ji P."/>
            <person name="Bell-Sakyi L."/>
            <person name="Cui X.M."/>
            <person name="Yuan T.T."/>
            <person name="Jiang B.G."/>
            <person name="Yang W.F."/>
            <person name="Lam T.T."/>
            <person name="Chang Q.C."/>
            <person name="Ding S.J."/>
            <person name="Wang X.J."/>
            <person name="Zhu J.G."/>
            <person name="Ruan X.D."/>
            <person name="Zhao L."/>
            <person name="Wei J.T."/>
            <person name="Ye R.Z."/>
            <person name="Que T.C."/>
            <person name="Du C.H."/>
            <person name="Zhou Y.H."/>
            <person name="Cheng J.X."/>
            <person name="Dai P.F."/>
            <person name="Guo W.B."/>
            <person name="Han X.H."/>
            <person name="Huang E.J."/>
            <person name="Li L.F."/>
            <person name="Wei W."/>
            <person name="Gao Y.C."/>
            <person name="Liu J.Z."/>
            <person name="Shao H.Z."/>
            <person name="Wang X."/>
            <person name="Wang C.C."/>
            <person name="Yang T.C."/>
            <person name="Huo Q.B."/>
            <person name="Li W."/>
            <person name="Chen H.Y."/>
            <person name="Chen S.E."/>
            <person name="Zhou L.G."/>
            <person name="Ni X.B."/>
            <person name="Tian J.H."/>
            <person name="Sheng Y."/>
            <person name="Liu T."/>
            <person name="Pan Y.S."/>
            <person name="Xia L.Y."/>
            <person name="Li J."/>
            <person name="Zhao F."/>
            <person name="Cao W.C."/>
        </authorList>
    </citation>
    <scope>NUCLEOTIDE SEQUENCE</scope>
    <source>
        <strain evidence="6">Rsan-2018</strain>
    </source>
</reference>
<feature type="domain" description="RING-type" evidence="5">
    <location>
        <begin position="37"/>
        <end position="76"/>
    </location>
</feature>
<evidence type="ECO:0000313" key="6">
    <source>
        <dbReference type="EMBL" id="KAH7972768.1"/>
    </source>
</evidence>
<feature type="compositionally biased region" description="Low complexity" evidence="4">
    <location>
        <begin position="232"/>
        <end position="247"/>
    </location>
</feature>
<evidence type="ECO:0000256" key="2">
    <source>
        <dbReference type="ARBA" id="ARBA00022833"/>
    </source>
</evidence>
<feature type="compositionally biased region" description="Basic and acidic residues" evidence="4">
    <location>
        <begin position="276"/>
        <end position="289"/>
    </location>
</feature>
<evidence type="ECO:0000256" key="1">
    <source>
        <dbReference type="ARBA" id="ARBA00022771"/>
    </source>
</evidence>
<evidence type="ECO:0000256" key="3">
    <source>
        <dbReference type="PROSITE-ProRule" id="PRU00175"/>
    </source>
</evidence>
<dbReference type="Proteomes" id="UP000821837">
    <property type="component" value="Chromosome 11"/>
</dbReference>
<keyword evidence="2" id="KW-0862">Zinc</keyword>
<proteinExistence type="predicted"/>
<evidence type="ECO:0000256" key="4">
    <source>
        <dbReference type="SAM" id="MobiDB-lite"/>
    </source>
</evidence>
<comment type="caution">
    <text evidence="6">The sequence shown here is derived from an EMBL/GenBank/DDBJ whole genome shotgun (WGS) entry which is preliminary data.</text>
</comment>
<dbReference type="PANTHER" id="PTHR10131:SF138">
    <property type="entry name" value="RE66324P"/>
    <property type="match status" value="1"/>
</dbReference>
<dbReference type="AlphaFoldDB" id="A0A9D4T5U1"/>
<evidence type="ECO:0000259" key="5">
    <source>
        <dbReference type="PROSITE" id="PS50089"/>
    </source>
</evidence>
<organism evidence="6 7">
    <name type="scientific">Rhipicephalus sanguineus</name>
    <name type="common">Brown dog tick</name>
    <name type="synonym">Ixodes sanguineus</name>
    <dbReference type="NCBI Taxonomy" id="34632"/>
    <lineage>
        <taxon>Eukaryota</taxon>
        <taxon>Metazoa</taxon>
        <taxon>Ecdysozoa</taxon>
        <taxon>Arthropoda</taxon>
        <taxon>Chelicerata</taxon>
        <taxon>Arachnida</taxon>
        <taxon>Acari</taxon>
        <taxon>Parasitiformes</taxon>
        <taxon>Ixodida</taxon>
        <taxon>Ixodoidea</taxon>
        <taxon>Ixodidae</taxon>
        <taxon>Rhipicephalinae</taxon>
        <taxon>Rhipicephalus</taxon>
        <taxon>Rhipicephalus</taxon>
    </lineage>
</organism>
<dbReference type="InterPro" id="IPR013083">
    <property type="entry name" value="Znf_RING/FYVE/PHD"/>
</dbReference>
<feature type="compositionally biased region" description="Polar residues" evidence="4">
    <location>
        <begin position="248"/>
        <end position="259"/>
    </location>
</feature>
<keyword evidence="7" id="KW-1185">Reference proteome</keyword>
<feature type="compositionally biased region" description="Basic and acidic residues" evidence="4">
    <location>
        <begin position="194"/>
        <end position="213"/>
    </location>
</feature>
<gene>
    <name evidence="6" type="ORF">HPB52_016767</name>
</gene>